<dbReference type="EMBL" id="JAAZQD010000004">
    <property type="protein sequence ID" value="NKZ39356.1"/>
    <property type="molecule type" value="Genomic_DNA"/>
</dbReference>
<reference evidence="1 2" key="1">
    <citation type="journal article" date="2017" name="Int. J. Syst. Evol. Microbiol.">
        <title>Oleiagrimonas citrea sp. nov., a marine bacterium isolated from tidal flat sediment and emended description of the genus Oleiagrimonas Fang et al. 2015 and Oleiagrimonas soli.</title>
        <authorList>
            <person name="Yang S.H."/>
            <person name="Seo H.S."/>
            <person name="Seong C.N."/>
            <person name="Kwon K.K."/>
        </authorList>
    </citation>
    <scope>NUCLEOTIDE SEQUENCE [LARGE SCALE GENOMIC DNA]</scope>
    <source>
        <strain evidence="1 2">MEBiC09124</strain>
    </source>
</reference>
<gene>
    <name evidence="1" type="ORF">HF690_10395</name>
</gene>
<sequence length="99" mass="11436">MSFSKTIVGEKMEIELRHVAKVWVTSSDPNEKDHLAGMLRGLANGISGFSTLRGQTNARCHRGLPLRFRFHSRQKRREFIRVATGHFDEKIVIKKFRTL</sequence>
<evidence type="ECO:0000313" key="1">
    <source>
        <dbReference type="EMBL" id="NKZ39356.1"/>
    </source>
</evidence>
<proteinExistence type="predicted"/>
<organism evidence="1 2">
    <name type="scientific">Oleiagrimonas citrea</name>
    <dbReference type="NCBI Taxonomy" id="1665687"/>
    <lineage>
        <taxon>Bacteria</taxon>
        <taxon>Pseudomonadati</taxon>
        <taxon>Pseudomonadota</taxon>
        <taxon>Gammaproteobacteria</taxon>
        <taxon>Lysobacterales</taxon>
        <taxon>Rhodanobacteraceae</taxon>
        <taxon>Oleiagrimonas</taxon>
    </lineage>
</organism>
<name>A0A846ZN01_9GAMM</name>
<comment type="caution">
    <text evidence="1">The sequence shown here is derived from an EMBL/GenBank/DDBJ whole genome shotgun (WGS) entry which is preliminary data.</text>
</comment>
<evidence type="ECO:0000313" key="2">
    <source>
        <dbReference type="Proteomes" id="UP000541636"/>
    </source>
</evidence>
<keyword evidence="2" id="KW-1185">Reference proteome</keyword>
<dbReference type="RefSeq" id="WP_168609397.1">
    <property type="nucleotide sequence ID" value="NZ_JAAZQD010000004.1"/>
</dbReference>
<dbReference type="Proteomes" id="UP000541636">
    <property type="component" value="Unassembled WGS sequence"/>
</dbReference>
<protein>
    <submittedName>
        <fullName evidence="1">Uncharacterized protein</fullName>
    </submittedName>
</protein>
<dbReference type="AlphaFoldDB" id="A0A846ZN01"/>
<accession>A0A846ZN01</accession>